<evidence type="ECO:0000313" key="5">
    <source>
        <dbReference type="EMBL" id="CAF1159900.1"/>
    </source>
</evidence>
<dbReference type="PANTHER" id="PTHR33560">
    <property type="entry name" value="PROTEIN FAM227B"/>
    <property type="match status" value="1"/>
</dbReference>
<evidence type="ECO:0000256" key="1">
    <source>
        <dbReference type="ARBA" id="ARBA00008666"/>
    </source>
</evidence>
<feature type="compositionally biased region" description="Basic residues" evidence="3">
    <location>
        <begin position="408"/>
        <end position="422"/>
    </location>
</feature>
<accession>A0A814TDA1</accession>
<dbReference type="OrthoDB" id="73353at2759"/>
<dbReference type="InterPro" id="IPR029417">
    <property type="entry name" value="FAM227"/>
</dbReference>
<gene>
    <name evidence="5" type="ORF">GPM918_LOCUS21623</name>
    <name evidence="4" type="ORF">OVA965_LOCUS14099</name>
    <name evidence="7" type="ORF">SRO942_LOCUS21620</name>
    <name evidence="6" type="ORF">TMI583_LOCUS14099</name>
</gene>
<keyword evidence="8" id="KW-1185">Reference proteome</keyword>
<dbReference type="PANTHER" id="PTHR33560:SF2">
    <property type="entry name" value="PROTEIN FAM227B"/>
    <property type="match status" value="1"/>
</dbReference>
<dbReference type="Proteomes" id="UP000682733">
    <property type="component" value="Unassembled WGS sequence"/>
</dbReference>
<organism evidence="5 8">
    <name type="scientific">Didymodactylos carnosus</name>
    <dbReference type="NCBI Taxonomy" id="1234261"/>
    <lineage>
        <taxon>Eukaryota</taxon>
        <taxon>Metazoa</taxon>
        <taxon>Spiralia</taxon>
        <taxon>Gnathifera</taxon>
        <taxon>Rotifera</taxon>
        <taxon>Eurotatoria</taxon>
        <taxon>Bdelloidea</taxon>
        <taxon>Philodinida</taxon>
        <taxon>Philodinidae</taxon>
        <taxon>Didymodactylos</taxon>
    </lineage>
</organism>
<keyword evidence="2" id="KW-0175">Coiled coil</keyword>
<comment type="caution">
    <text evidence="5">The sequence shown here is derived from an EMBL/GenBank/DDBJ whole genome shotgun (WGS) entry which is preliminary data.</text>
</comment>
<name>A0A814TDA1_9BILA</name>
<feature type="coiled-coil region" evidence="2">
    <location>
        <begin position="323"/>
        <end position="350"/>
    </location>
</feature>
<sequence>MNKISEKVKKQKLLEDLLNKTNIDDFPKTPNDKDDTDSTILPKTYEDFHEEFSTYFKTSISSLLPIENRLLELENTLKQYAQAFLRDENDAFILRKKQTKHDLLDEQLSQIEISNDNELNAILKRRKLLLEMSGETEKSRYTVENLIYNSFRNDIYNKWSENVDVLDILNKVTSTQDFRAGFLQPWNDIIRRESSQNLLIDAFWYIYLKYFIKSDEMEEECEAYFSRIADNYVKLLLSVEPWFRDKFFNIYPSYLSQAIYMAFFDTFPDSRMNLTDKFKEYISSIISEWISGTQATADAYKNWTIKVDSTMVANVQEHTVSSSNDIFQKIARLEEELELLGEEQNENMKSSRSARSSAKTTTKKDSLLFLDNVVDIENELFNLNTQSALVTHYLQKQHIQDTTPRSGRQVKRTQIRGWNTHR</sequence>
<dbReference type="Proteomes" id="UP000681722">
    <property type="component" value="Unassembled WGS sequence"/>
</dbReference>
<evidence type="ECO:0000313" key="4">
    <source>
        <dbReference type="EMBL" id="CAF0991539.1"/>
    </source>
</evidence>
<dbReference type="EMBL" id="CAJNOK010006032">
    <property type="protein sequence ID" value="CAF0991539.1"/>
    <property type="molecule type" value="Genomic_DNA"/>
</dbReference>
<dbReference type="EMBL" id="CAJOBC010007167">
    <property type="protein sequence ID" value="CAF3923378.1"/>
    <property type="molecule type" value="Genomic_DNA"/>
</dbReference>
<evidence type="ECO:0000256" key="2">
    <source>
        <dbReference type="SAM" id="Coils"/>
    </source>
</evidence>
<protein>
    <submittedName>
        <fullName evidence="5">Uncharacterized protein</fullName>
    </submittedName>
</protein>
<dbReference type="AlphaFoldDB" id="A0A814TDA1"/>
<dbReference type="Proteomes" id="UP000663829">
    <property type="component" value="Unassembled WGS sequence"/>
</dbReference>
<comment type="similarity">
    <text evidence="1">Belongs to the FAM227 family.</text>
</comment>
<evidence type="ECO:0000313" key="6">
    <source>
        <dbReference type="EMBL" id="CAF3761529.1"/>
    </source>
</evidence>
<evidence type="ECO:0000313" key="8">
    <source>
        <dbReference type="Proteomes" id="UP000663829"/>
    </source>
</evidence>
<dbReference type="EMBL" id="CAJOBA010006037">
    <property type="protein sequence ID" value="CAF3761529.1"/>
    <property type="molecule type" value="Genomic_DNA"/>
</dbReference>
<dbReference type="Proteomes" id="UP000677228">
    <property type="component" value="Unassembled WGS sequence"/>
</dbReference>
<dbReference type="EMBL" id="CAJNOQ010007167">
    <property type="protein sequence ID" value="CAF1159900.1"/>
    <property type="molecule type" value="Genomic_DNA"/>
</dbReference>
<proteinExistence type="inferred from homology"/>
<feature type="region of interest" description="Disordered" evidence="3">
    <location>
        <begin position="398"/>
        <end position="422"/>
    </location>
</feature>
<evidence type="ECO:0000256" key="3">
    <source>
        <dbReference type="SAM" id="MobiDB-lite"/>
    </source>
</evidence>
<dbReference type="Pfam" id="PF14922">
    <property type="entry name" value="FWWh"/>
    <property type="match status" value="1"/>
</dbReference>
<evidence type="ECO:0000313" key="7">
    <source>
        <dbReference type="EMBL" id="CAF3923378.1"/>
    </source>
</evidence>
<reference evidence="5" key="1">
    <citation type="submission" date="2021-02" db="EMBL/GenBank/DDBJ databases">
        <authorList>
            <person name="Nowell W R."/>
        </authorList>
    </citation>
    <scope>NUCLEOTIDE SEQUENCE</scope>
</reference>